<gene>
    <name evidence="1" type="ORF">HAX54_040083</name>
</gene>
<keyword evidence="2" id="KW-1185">Reference proteome</keyword>
<feature type="non-terminal residue" evidence="1">
    <location>
        <position position="1"/>
    </location>
</feature>
<sequence length="52" mass="6242">SKTEIRARGEIETDKRMIELVLMYHQGPENNLVVRLLITRYIEDMLERVLKK</sequence>
<evidence type="ECO:0000313" key="1">
    <source>
        <dbReference type="EMBL" id="MCD7459099.1"/>
    </source>
</evidence>
<accession>A0ABS8SKR0</accession>
<proteinExistence type="predicted"/>
<protein>
    <recommendedName>
        <fullName evidence="3">Transcriptional regulator</fullName>
    </recommendedName>
</protein>
<dbReference type="EMBL" id="JACEIK010000561">
    <property type="protein sequence ID" value="MCD7459099.1"/>
    <property type="molecule type" value="Genomic_DNA"/>
</dbReference>
<evidence type="ECO:0008006" key="3">
    <source>
        <dbReference type="Google" id="ProtNLM"/>
    </source>
</evidence>
<comment type="caution">
    <text evidence="1">The sequence shown here is derived from an EMBL/GenBank/DDBJ whole genome shotgun (WGS) entry which is preliminary data.</text>
</comment>
<organism evidence="1 2">
    <name type="scientific">Datura stramonium</name>
    <name type="common">Jimsonweed</name>
    <name type="synonym">Common thornapple</name>
    <dbReference type="NCBI Taxonomy" id="4076"/>
    <lineage>
        <taxon>Eukaryota</taxon>
        <taxon>Viridiplantae</taxon>
        <taxon>Streptophyta</taxon>
        <taxon>Embryophyta</taxon>
        <taxon>Tracheophyta</taxon>
        <taxon>Spermatophyta</taxon>
        <taxon>Magnoliopsida</taxon>
        <taxon>eudicotyledons</taxon>
        <taxon>Gunneridae</taxon>
        <taxon>Pentapetalae</taxon>
        <taxon>asterids</taxon>
        <taxon>lamiids</taxon>
        <taxon>Solanales</taxon>
        <taxon>Solanaceae</taxon>
        <taxon>Solanoideae</taxon>
        <taxon>Datureae</taxon>
        <taxon>Datura</taxon>
    </lineage>
</organism>
<feature type="non-terminal residue" evidence="1">
    <location>
        <position position="52"/>
    </location>
</feature>
<evidence type="ECO:0000313" key="2">
    <source>
        <dbReference type="Proteomes" id="UP000823775"/>
    </source>
</evidence>
<reference evidence="1 2" key="1">
    <citation type="journal article" date="2021" name="BMC Genomics">
        <title>Datura genome reveals duplications of psychoactive alkaloid biosynthetic genes and high mutation rate following tissue culture.</title>
        <authorList>
            <person name="Rajewski A."/>
            <person name="Carter-House D."/>
            <person name="Stajich J."/>
            <person name="Litt A."/>
        </authorList>
    </citation>
    <scope>NUCLEOTIDE SEQUENCE [LARGE SCALE GENOMIC DNA]</scope>
    <source>
        <strain evidence="1">AR-01</strain>
    </source>
</reference>
<name>A0ABS8SKR0_DATST</name>
<dbReference type="Proteomes" id="UP000823775">
    <property type="component" value="Unassembled WGS sequence"/>
</dbReference>